<sequence>MAKMKPLSKSMSVHDFGADFNPDFSIALPYTGSPLNHTFLPKVLPLDLHRIPTAKPALSLPLLDPFSLPVVQPVSFAAFPDSYSNAFRDFHSFEGFDECDPLLSFSGNLEHDKCLPMSGNGVIESSGSLGFSTSNRDHSHEFSESSDMLDTPLDCNELDILGLQNGMSNSDHITRALSGVICYEEEEEEESDGEHLECRRTKKPNVTFRDQEDSNDMIYQEDSVYAEDEFSRERPVAQKPPKRGMCYHCHKGNRFTDKEVCLVCEAKYCRSCILRAMGSMSEGRKCLTCIGYPVDDSKRHRLGRCSRILKGLLKEEEIKQIMNNEFSCATNQFPPECIFVNGRPLRIEELMELCNCSNPPTCLNPGNYWYDRVSGFWGKEGQKPCQIISPQLNVGNQKMKRDASNGNTNILINGREITKAELWMLKSAGVQCDGNLSFWLDADGTYQEEGMNRVKGQIWGRKKTKVLCTLLALPTLESPNPRSRSRHDSDGNVHPYLEHRALCKVLLIGNDRSGTSTIYKQARALYDVPLSEEERQDIKSMIQSNLYVYLGRLLEGREQFEEDCLAIKRKGKYTESVGPSDANPEIQAKTDYSLGPKLKAFSDWVINAMVSGNLDKIFPAATRENALYVEELWKDASIQATYSRKDELGLPRVACYFLDRAVEIAKVDYEPSDLDILNAEGITSCNGLKSVEFLFPEITNEGYKDLAKQPDPVTWCQLIRVHEKSLGKKCKWLEMFEDAGIVLFCVSLTDYDEYELDHNGELQNRMLQCKKLFESIVNHPSFEETNFLLILNKFDLMEEMIEQVPLTRCDWFEDFNPVYSRHQSSRRGGNNIAPLAQRAFHYIAVKFKKLFKSLTGRKLYVCPVTALEPDNVDAALRYAREILKWENEKLSFSFNDSSLESIDVNSSSYS</sequence>
<evidence type="ECO:0000256" key="5">
    <source>
        <dbReference type="PIRSR" id="PIRSR601019-2"/>
    </source>
</evidence>
<gene>
    <name evidence="6" type="ORF">RND81_09G178700</name>
</gene>
<organism evidence="6 7">
    <name type="scientific">Saponaria officinalis</name>
    <name type="common">Common soapwort</name>
    <name type="synonym">Lychnis saponaria</name>
    <dbReference type="NCBI Taxonomy" id="3572"/>
    <lineage>
        <taxon>Eukaryota</taxon>
        <taxon>Viridiplantae</taxon>
        <taxon>Streptophyta</taxon>
        <taxon>Embryophyta</taxon>
        <taxon>Tracheophyta</taxon>
        <taxon>Spermatophyta</taxon>
        <taxon>Magnoliopsida</taxon>
        <taxon>eudicotyledons</taxon>
        <taxon>Gunneridae</taxon>
        <taxon>Pentapetalae</taxon>
        <taxon>Caryophyllales</taxon>
        <taxon>Caryophyllaceae</taxon>
        <taxon>Caryophylleae</taxon>
        <taxon>Saponaria</taxon>
    </lineage>
</organism>
<evidence type="ECO:0000256" key="4">
    <source>
        <dbReference type="PIRSR" id="PIRSR601019-1"/>
    </source>
</evidence>
<keyword evidence="7" id="KW-1185">Reference proteome</keyword>
<dbReference type="PANTHER" id="PTHR36486:SF4">
    <property type="entry name" value="PH DOMAIN-CONTAINING PROTEIN"/>
    <property type="match status" value="1"/>
</dbReference>
<evidence type="ECO:0000256" key="1">
    <source>
        <dbReference type="ARBA" id="ARBA00022741"/>
    </source>
</evidence>
<dbReference type="SUPFAM" id="SSF47895">
    <property type="entry name" value="Transducin (alpha subunit), insertion domain"/>
    <property type="match status" value="1"/>
</dbReference>
<dbReference type="InterPro" id="IPR011025">
    <property type="entry name" value="GproteinA_insert"/>
</dbReference>
<dbReference type="SMART" id="SM00275">
    <property type="entry name" value="G_alpha"/>
    <property type="match status" value="1"/>
</dbReference>
<dbReference type="InterPro" id="IPR027417">
    <property type="entry name" value="P-loop_NTPase"/>
</dbReference>
<feature type="binding site" evidence="4">
    <location>
        <position position="866"/>
    </location>
    <ligand>
        <name>GTP</name>
        <dbReference type="ChEBI" id="CHEBI:37565"/>
    </ligand>
</feature>
<accession>A0AAW1INP7</accession>
<evidence type="ECO:0000256" key="3">
    <source>
        <dbReference type="ARBA" id="ARBA00023224"/>
    </source>
</evidence>
<dbReference type="GO" id="GO:0005525">
    <property type="term" value="F:GTP binding"/>
    <property type="evidence" value="ECO:0007669"/>
    <property type="project" value="UniProtKB-KW"/>
</dbReference>
<dbReference type="PANTHER" id="PTHR36486">
    <property type="entry name" value="OS01G0977800 PROTEIN"/>
    <property type="match status" value="1"/>
</dbReference>
<dbReference type="FunFam" id="3.40.50.300:FF:000720">
    <property type="entry name" value="Guanine nucleotide-binding protein G(k) subunit alpha"/>
    <property type="match status" value="1"/>
</dbReference>
<evidence type="ECO:0000313" key="6">
    <source>
        <dbReference type="EMBL" id="KAK9691143.1"/>
    </source>
</evidence>
<dbReference type="Pfam" id="PF00503">
    <property type="entry name" value="G-alpha"/>
    <property type="match status" value="1"/>
</dbReference>
<dbReference type="Gene3D" id="1.10.400.10">
    <property type="entry name" value="GI Alpha 1, domain 2-like"/>
    <property type="match status" value="1"/>
</dbReference>
<keyword evidence="5" id="KW-0479">Metal-binding</keyword>
<protein>
    <submittedName>
        <fullName evidence="6">Uncharacterized protein</fullName>
    </submittedName>
</protein>
<reference evidence="6" key="1">
    <citation type="submission" date="2024-03" db="EMBL/GenBank/DDBJ databases">
        <title>WGS assembly of Saponaria officinalis var. Norfolk2.</title>
        <authorList>
            <person name="Jenkins J."/>
            <person name="Shu S."/>
            <person name="Grimwood J."/>
            <person name="Barry K."/>
            <person name="Goodstein D."/>
            <person name="Schmutz J."/>
            <person name="Leebens-Mack J."/>
            <person name="Osbourn A."/>
        </authorList>
    </citation>
    <scope>NUCLEOTIDE SEQUENCE [LARGE SCALE GENOMIC DNA]</scope>
    <source>
        <strain evidence="6">JIC</strain>
    </source>
</reference>
<dbReference type="FunFam" id="1.10.400.10:FF:000013">
    <property type="entry name" value="Extra-large guanine nucleotide-binding protein 2"/>
    <property type="match status" value="1"/>
</dbReference>
<dbReference type="InterPro" id="IPR001019">
    <property type="entry name" value="Gprotein_alpha_su"/>
</dbReference>
<dbReference type="AlphaFoldDB" id="A0AAW1INP7"/>
<feature type="binding site" evidence="4">
    <location>
        <begin position="792"/>
        <end position="795"/>
    </location>
    <ligand>
        <name>GTP</name>
        <dbReference type="ChEBI" id="CHEBI:37565"/>
    </ligand>
</feature>
<dbReference type="PRINTS" id="PR00318">
    <property type="entry name" value="GPROTEINA"/>
</dbReference>
<dbReference type="PROSITE" id="PS51882">
    <property type="entry name" value="G_ALPHA"/>
    <property type="match status" value="1"/>
</dbReference>
<dbReference type="GO" id="GO:0046872">
    <property type="term" value="F:metal ion binding"/>
    <property type="evidence" value="ECO:0007669"/>
    <property type="project" value="UniProtKB-KW"/>
</dbReference>
<keyword evidence="1 4" id="KW-0547">Nucleotide-binding</keyword>
<dbReference type="Gene3D" id="3.40.50.300">
    <property type="entry name" value="P-loop containing nucleotide triphosphate hydrolases"/>
    <property type="match status" value="1"/>
</dbReference>
<dbReference type="GO" id="GO:0007186">
    <property type="term" value="P:G protein-coupled receptor signaling pathway"/>
    <property type="evidence" value="ECO:0007669"/>
    <property type="project" value="InterPro"/>
</dbReference>
<dbReference type="Proteomes" id="UP001443914">
    <property type="component" value="Unassembled WGS sequence"/>
</dbReference>
<dbReference type="GO" id="GO:0003924">
    <property type="term" value="F:GTPase activity"/>
    <property type="evidence" value="ECO:0007669"/>
    <property type="project" value="InterPro"/>
</dbReference>
<keyword evidence="3" id="KW-0807">Transducer</keyword>
<evidence type="ECO:0000256" key="2">
    <source>
        <dbReference type="ARBA" id="ARBA00023134"/>
    </source>
</evidence>
<dbReference type="CDD" id="cd00066">
    <property type="entry name" value="G-alpha"/>
    <property type="match status" value="1"/>
</dbReference>
<feature type="binding site" evidence="5">
    <location>
        <position position="516"/>
    </location>
    <ligand>
        <name>Mg(2+)</name>
        <dbReference type="ChEBI" id="CHEBI:18420"/>
    </ligand>
</feature>
<dbReference type="EMBL" id="JBDFQZ010000009">
    <property type="protein sequence ID" value="KAK9691143.1"/>
    <property type="molecule type" value="Genomic_DNA"/>
</dbReference>
<keyword evidence="2 4" id="KW-0342">GTP-binding</keyword>
<dbReference type="GO" id="GO:0031683">
    <property type="term" value="F:G-protein beta/gamma-subunit complex binding"/>
    <property type="evidence" value="ECO:0007669"/>
    <property type="project" value="InterPro"/>
</dbReference>
<evidence type="ECO:0000313" key="7">
    <source>
        <dbReference type="Proteomes" id="UP001443914"/>
    </source>
</evidence>
<dbReference type="InterPro" id="IPR053057">
    <property type="entry name" value="XLG_GTP-binding"/>
</dbReference>
<keyword evidence="5" id="KW-0460">Magnesium</keyword>
<dbReference type="SUPFAM" id="SSF52540">
    <property type="entry name" value="P-loop containing nucleoside triphosphate hydrolases"/>
    <property type="match status" value="1"/>
</dbReference>
<name>A0AAW1INP7_SAPOF</name>
<proteinExistence type="predicted"/>
<comment type="caution">
    <text evidence="6">The sequence shown here is derived from an EMBL/GenBank/DDBJ whole genome shotgun (WGS) entry which is preliminary data.</text>
</comment>